<dbReference type="Gene3D" id="1.10.10.10">
    <property type="entry name" value="Winged helix-like DNA-binding domain superfamily/Winged helix DNA-binding domain"/>
    <property type="match status" value="2"/>
</dbReference>
<dbReference type="Pfam" id="PF04542">
    <property type="entry name" value="Sigma70_r2"/>
    <property type="match status" value="1"/>
</dbReference>
<dbReference type="InterPro" id="IPR014284">
    <property type="entry name" value="RNA_pol_sigma-70_dom"/>
</dbReference>
<keyword evidence="2" id="KW-0731">Sigma factor</keyword>
<evidence type="ECO:0000256" key="3">
    <source>
        <dbReference type="ARBA" id="ARBA00023125"/>
    </source>
</evidence>
<dbReference type="Pfam" id="PF00140">
    <property type="entry name" value="Sigma70_r1_2"/>
    <property type="match status" value="1"/>
</dbReference>
<keyword evidence="4" id="KW-0804">Transcription</keyword>
<dbReference type="NCBIfam" id="TIGR02937">
    <property type="entry name" value="sigma70-ECF"/>
    <property type="match status" value="1"/>
</dbReference>
<dbReference type="PIRSF" id="PIRSF000770">
    <property type="entry name" value="RNA_pol_sigma-SigE/K"/>
    <property type="match status" value="1"/>
</dbReference>
<dbReference type="GO" id="GO:0016987">
    <property type="term" value="F:sigma factor activity"/>
    <property type="evidence" value="ECO:0007669"/>
    <property type="project" value="UniProtKB-KW"/>
</dbReference>
<sequence length="281" mass="32970">MTKIEKHRQEDDALRSYFDEIKQHKLLTFEEELELSRKIQSGDEAARHRLIEANLRLVVKIAKSYVTPGFGLLDLIQEGNMGLIRAAEKYDHRKQVRFSTYAAWWIRQSIVRAIAKKQKAIRLPHRKNNLLKKIQRTYYQLSQELEHEPSAEEIAVEIGIEPSIVDQMLQVGNPVVSLDCEIGDDASTLLDMLEDSTYEPERVCINKSMQEDTMHFLDHLKERERQILLYRFAFFGGKKYTLKKIGMEMGISPETVRQIEMRAIRKLRDHAEEMKDYLHRA</sequence>
<proteinExistence type="predicted"/>
<evidence type="ECO:0000256" key="4">
    <source>
        <dbReference type="ARBA" id="ARBA00023163"/>
    </source>
</evidence>
<feature type="domain" description="RNA polymerase sigma-70" evidence="5">
    <location>
        <begin position="74"/>
        <end position="87"/>
    </location>
</feature>
<accession>E1R1A0</accession>
<dbReference type="InterPro" id="IPR000943">
    <property type="entry name" value="RNA_pol_sigma70"/>
</dbReference>
<dbReference type="InterPro" id="IPR013325">
    <property type="entry name" value="RNA_pol_sigma_r2"/>
</dbReference>
<dbReference type="RefSeq" id="WP_013254384.1">
    <property type="nucleotide sequence ID" value="NC_014364.1"/>
</dbReference>
<dbReference type="KEGG" id="ssm:Spirs_1794"/>
<dbReference type="PRINTS" id="PR00046">
    <property type="entry name" value="SIGMA70FCT"/>
</dbReference>
<dbReference type="Pfam" id="PF04545">
    <property type="entry name" value="Sigma70_r4"/>
    <property type="match status" value="1"/>
</dbReference>
<name>E1R1A0_SEDSS</name>
<dbReference type="Pfam" id="PF04539">
    <property type="entry name" value="Sigma70_r3"/>
    <property type="match status" value="1"/>
</dbReference>
<evidence type="ECO:0000256" key="2">
    <source>
        <dbReference type="ARBA" id="ARBA00023082"/>
    </source>
</evidence>
<gene>
    <name evidence="6" type="ordered locus">Spirs_1794</name>
</gene>
<dbReference type="GO" id="GO:0006352">
    <property type="term" value="P:DNA-templated transcription initiation"/>
    <property type="evidence" value="ECO:0007669"/>
    <property type="project" value="InterPro"/>
</dbReference>
<dbReference type="InterPro" id="IPR013324">
    <property type="entry name" value="RNA_pol_sigma_r3/r4-like"/>
</dbReference>
<keyword evidence="7" id="KW-1185">Reference proteome</keyword>
<keyword evidence="3" id="KW-0238">DNA-binding</keyword>
<dbReference type="InterPro" id="IPR009042">
    <property type="entry name" value="RNA_pol_sigma70_r1_2"/>
</dbReference>
<dbReference type="InterPro" id="IPR007630">
    <property type="entry name" value="RNA_pol_sigma70_r4"/>
</dbReference>
<evidence type="ECO:0000259" key="5">
    <source>
        <dbReference type="PROSITE" id="PS00715"/>
    </source>
</evidence>
<dbReference type="PANTHER" id="PTHR30603:SF67">
    <property type="entry name" value="RNA POLYMERASE SIGMA FACTOR RPOS"/>
    <property type="match status" value="1"/>
</dbReference>
<dbReference type="OrthoDB" id="9809557at2"/>
<dbReference type="PANTHER" id="PTHR30603">
    <property type="entry name" value="RNA POLYMERASE SIGMA FACTOR RPO"/>
    <property type="match status" value="1"/>
</dbReference>
<dbReference type="InterPro" id="IPR050239">
    <property type="entry name" value="Sigma-70_RNA_pol_init_factors"/>
</dbReference>
<dbReference type="AlphaFoldDB" id="E1R1A0"/>
<dbReference type="eggNOG" id="COG0568">
    <property type="taxonomic scope" value="Bacteria"/>
</dbReference>
<dbReference type="SUPFAM" id="SSF88946">
    <property type="entry name" value="Sigma2 domain of RNA polymerase sigma factors"/>
    <property type="match status" value="1"/>
</dbReference>
<dbReference type="CDD" id="cd06171">
    <property type="entry name" value="Sigma70_r4"/>
    <property type="match status" value="1"/>
</dbReference>
<dbReference type="SUPFAM" id="SSF88659">
    <property type="entry name" value="Sigma3 and sigma4 domains of RNA polymerase sigma factors"/>
    <property type="match status" value="2"/>
</dbReference>
<dbReference type="STRING" id="573413.Spirs_1794"/>
<organism evidence="6 7">
    <name type="scientific">Sediminispirochaeta smaragdinae (strain DSM 11293 / JCM 15392 / SEBR 4228)</name>
    <name type="common">Spirochaeta smaragdinae</name>
    <dbReference type="NCBI Taxonomy" id="573413"/>
    <lineage>
        <taxon>Bacteria</taxon>
        <taxon>Pseudomonadati</taxon>
        <taxon>Spirochaetota</taxon>
        <taxon>Spirochaetia</taxon>
        <taxon>Spirochaetales</taxon>
        <taxon>Spirochaetaceae</taxon>
        <taxon>Sediminispirochaeta</taxon>
    </lineage>
</organism>
<dbReference type="HOGENOM" id="CLU_014793_3_5_12"/>
<protein>
    <submittedName>
        <fullName evidence="6">RNA polymerase, sigma 70 subunit, RpoD subfamily</fullName>
    </submittedName>
</protein>
<dbReference type="InterPro" id="IPR036388">
    <property type="entry name" value="WH-like_DNA-bd_sf"/>
</dbReference>
<evidence type="ECO:0000313" key="7">
    <source>
        <dbReference type="Proteomes" id="UP000002318"/>
    </source>
</evidence>
<dbReference type="Proteomes" id="UP000002318">
    <property type="component" value="Chromosome"/>
</dbReference>
<dbReference type="InterPro" id="IPR007627">
    <property type="entry name" value="RNA_pol_sigma70_r2"/>
</dbReference>
<keyword evidence="1" id="KW-0805">Transcription regulation</keyword>
<dbReference type="Gene3D" id="1.10.601.10">
    <property type="entry name" value="RNA Polymerase Primary Sigma Factor"/>
    <property type="match status" value="1"/>
</dbReference>
<dbReference type="GO" id="GO:0003677">
    <property type="term" value="F:DNA binding"/>
    <property type="evidence" value="ECO:0007669"/>
    <property type="project" value="UniProtKB-KW"/>
</dbReference>
<dbReference type="PROSITE" id="PS00715">
    <property type="entry name" value="SIGMA70_1"/>
    <property type="match status" value="1"/>
</dbReference>
<evidence type="ECO:0000256" key="1">
    <source>
        <dbReference type="ARBA" id="ARBA00023015"/>
    </source>
</evidence>
<reference evidence="6 7" key="1">
    <citation type="journal article" date="2010" name="Stand. Genomic Sci.">
        <title>Complete genome sequence of Spirochaeta smaragdinae type strain (SEBR 4228).</title>
        <authorList>
            <person name="Mavromatis K."/>
            <person name="Yasawong M."/>
            <person name="Chertkov O."/>
            <person name="Lapidus A."/>
            <person name="Lucas S."/>
            <person name="Nolan M."/>
            <person name="Del Rio T.G."/>
            <person name="Tice H."/>
            <person name="Cheng J.F."/>
            <person name="Pitluck S."/>
            <person name="Liolios K."/>
            <person name="Ivanova N."/>
            <person name="Tapia R."/>
            <person name="Han C."/>
            <person name="Bruce D."/>
            <person name="Goodwin L."/>
            <person name="Pati A."/>
            <person name="Chen A."/>
            <person name="Palaniappan K."/>
            <person name="Land M."/>
            <person name="Hauser L."/>
            <person name="Chang Y.J."/>
            <person name="Jeffries C.D."/>
            <person name="Detter J.C."/>
            <person name="Rohde M."/>
            <person name="Brambilla E."/>
            <person name="Spring S."/>
            <person name="Goker M."/>
            <person name="Sikorski J."/>
            <person name="Woyke T."/>
            <person name="Bristow J."/>
            <person name="Eisen J.A."/>
            <person name="Markowitz V."/>
            <person name="Hugenholtz P."/>
            <person name="Klenk H.P."/>
            <person name="Kyrpides N.C."/>
        </authorList>
    </citation>
    <scope>NUCLEOTIDE SEQUENCE [LARGE SCALE GENOMIC DNA]</scope>
    <source>
        <strain evidence="7">DSM 11293 / JCM 15392 / SEBR 4228</strain>
    </source>
</reference>
<dbReference type="EMBL" id="CP002116">
    <property type="protein sequence ID" value="ADK80920.1"/>
    <property type="molecule type" value="Genomic_DNA"/>
</dbReference>
<evidence type="ECO:0000313" key="6">
    <source>
        <dbReference type="EMBL" id="ADK80920.1"/>
    </source>
</evidence>
<dbReference type="InterPro" id="IPR007624">
    <property type="entry name" value="RNA_pol_sigma70_r3"/>
</dbReference>